<feature type="transmembrane region" description="Helical" evidence="1">
    <location>
        <begin position="126"/>
        <end position="148"/>
    </location>
</feature>
<keyword evidence="1" id="KW-0812">Transmembrane</keyword>
<dbReference type="OrthoDB" id="6637822at2"/>
<dbReference type="Proteomes" id="UP000232062">
    <property type="component" value="Unassembled WGS sequence"/>
</dbReference>
<feature type="transmembrane region" description="Helical" evidence="1">
    <location>
        <begin position="40"/>
        <end position="61"/>
    </location>
</feature>
<gene>
    <name evidence="2" type="ORF">PRCB_09170</name>
</gene>
<dbReference type="SUPFAM" id="SSF103473">
    <property type="entry name" value="MFS general substrate transporter"/>
    <property type="match status" value="1"/>
</dbReference>
<feature type="transmembrane region" description="Helical" evidence="1">
    <location>
        <begin position="253"/>
        <end position="272"/>
    </location>
</feature>
<accession>A0A2M9WEA2</accession>
<feature type="transmembrane region" description="Helical" evidence="1">
    <location>
        <begin position="195"/>
        <end position="218"/>
    </location>
</feature>
<dbReference type="AlphaFoldDB" id="A0A2M9WEA2"/>
<protein>
    <recommendedName>
        <fullName evidence="4">MFS transporter</fullName>
    </recommendedName>
</protein>
<sequence>MLPAIFITAILAVMNGAKYQSLSNYLHQAYGYPTHEVAFLFSLSNLCGLAFGLTMLSIPAVRGKLSGLHAMVLIFQATAFALNYFCRDVYAVMLFQRVLEGFVFAYIMNFYPVALTRYARPEKTELVMCMWGLVYALGFAFSNGIAAFNIPDPIAFNLPSLMLFACLLVANRKIMIPVSNNNSATGGVKRPQMLILGKIGLVAVPFFLFTFVYNNFLFTYSLANPDSNPLYWMMLVNGAGILLSNAVVSSGRIYPTSFLAWLIAVLWLQTQFVSAGSLPAAAGIILVLGLIEGVVFGFFIRHFASGDFDLVKAGYLVSGSLGATLGPLLPLHFGIASLPVSALFLTSVICLMILKGFRKNGSSPITGEEHV</sequence>
<reference evidence="2 3" key="1">
    <citation type="submission" date="2017-11" db="EMBL/GenBank/DDBJ databases">
        <title>The genome sequence of Pantoea rodasii DSM 26611.</title>
        <authorList>
            <person name="Gao J."/>
            <person name="Mao X."/>
            <person name="Sun J."/>
        </authorList>
    </citation>
    <scope>NUCLEOTIDE SEQUENCE [LARGE SCALE GENOMIC DNA]</scope>
    <source>
        <strain evidence="2 3">DSM 26611</strain>
    </source>
</reference>
<name>A0A2M9WEA2_9GAMM</name>
<feature type="transmembrane region" description="Helical" evidence="1">
    <location>
        <begin position="230"/>
        <end position="248"/>
    </location>
</feature>
<feature type="transmembrane region" description="Helical" evidence="1">
    <location>
        <begin position="278"/>
        <end position="300"/>
    </location>
</feature>
<evidence type="ECO:0000256" key="1">
    <source>
        <dbReference type="SAM" id="Phobius"/>
    </source>
</evidence>
<dbReference type="STRING" id="1076549.HA45_21015"/>
<dbReference type="RefSeq" id="WP_100701406.1">
    <property type="nucleotide sequence ID" value="NZ_MLFP01000025.1"/>
</dbReference>
<proteinExistence type="predicted"/>
<keyword evidence="3" id="KW-1185">Reference proteome</keyword>
<feature type="transmembrane region" description="Helical" evidence="1">
    <location>
        <begin position="312"/>
        <end position="329"/>
    </location>
</feature>
<feature type="transmembrane region" description="Helical" evidence="1">
    <location>
        <begin position="154"/>
        <end position="174"/>
    </location>
</feature>
<feature type="transmembrane region" description="Helical" evidence="1">
    <location>
        <begin position="335"/>
        <end position="354"/>
    </location>
</feature>
<keyword evidence="1" id="KW-1133">Transmembrane helix</keyword>
<keyword evidence="1" id="KW-0472">Membrane</keyword>
<evidence type="ECO:0000313" key="3">
    <source>
        <dbReference type="Proteomes" id="UP000232062"/>
    </source>
</evidence>
<feature type="transmembrane region" description="Helical" evidence="1">
    <location>
        <begin position="68"/>
        <end position="85"/>
    </location>
</feature>
<evidence type="ECO:0008006" key="4">
    <source>
        <dbReference type="Google" id="ProtNLM"/>
    </source>
</evidence>
<comment type="caution">
    <text evidence="2">The sequence shown here is derived from an EMBL/GenBank/DDBJ whole genome shotgun (WGS) entry which is preliminary data.</text>
</comment>
<dbReference type="InterPro" id="IPR036259">
    <property type="entry name" value="MFS_trans_sf"/>
</dbReference>
<dbReference type="EMBL" id="PIQI01000013">
    <property type="protein sequence ID" value="PJZ05829.1"/>
    <property type="molecule type" value="Genomic_DNA"/>
</dbReference>
<evidence type="ECO:0000313" key="2">
    <source>
        <dbReference type="EMBL" id="PJZ05829.1"/>
    </source>
</evidence>
<organism evidence="2 3">
    <name type="scientific">Pantoea rodasii</name>
    <dbReference type="NCBI Taxonomy" id="1076549"/>
    <lineage>
        <taxon>Bacteria</taxon>
        <taxon>Pseudomonadati</taxon>
        <taxon>Pseudomonadota</taxon>
        <taxon>Gammaproteobacteria</taxon>
        <taxon>Enterobacterales</taxon>
        <taxon>Erwiniaceae</taxon>
        <taxon>Pantoea</taxon>
    </lineage>
</organism>